<evidence type="ECO:0000256" key="2">
    <source>
        <dbReference type="ARBA" id="ARBA00022692"/>
    </source>
</evidence>
<dbReference type="GO" id="GO:0043005">
    <property type="term" value="C:neuron projection"/>
    <property type="evidence" value="ECO:0007669"/>
    <property type="project" value="TreeGrafter"/>
</dbReference>
<dbReference type="InterPro" id="IPR003388">
    <property type="entry name" value="Reticulon"/>
</dbReference>
<dbReference type="GO" id="GO:0030182">
    <property type="term" value="P:neuron differentiation"/>
    <property type="evidence" value="ECO:0007669"/>
    <property type="project" value="TreeGrafter"/>
</dbReference>
<evidence type="ECO:0000256" key="3">
    <source>
        <dbReference type="ARBA" id="ARBA00022824"/>
    </source>
</evidence>
<evidence type="ECO:0000259" key="8">
    <source>
        <dbReference type="PROSITE" id="PS50845"/>
    </source>
</evidence>
<dbReference type="GO" id="GO:0014069">
    <property type="term" value="C:postsynaptic density"/>
    <property type="evidence" value="ECO:0007669"/>
    <property type="project" value="TreeGrafter"/>
</dbReference>
<dbReference type="Proteomes" id="UP000694389">
    <property type="component" value="Unassembled WGS sequence"/>
</dbReference>
<feature type="region of interest" description="Disordered" evidence="7">
    <location>
        <begin position="62"/>
        <end position="113"/>
    </location>
</feature>
<evidence type="ECO:0000256" key="7">
    <source>
        <dbReference type="SAM" id="MobiDB-lite"/>
    </source>
</evidence>
<evidence type="ECO:0000256" key="4">
    <source>
        <dbReference type="ARBA" id="ARBA00022989"/>
    </source>
</evidence>
<keyword evidence="4 6" id="KW-1133">Transmembrane helix</keyword>
<dbReference type="GO" id="GO:0005789">
    <property type="term" value="C:endoplasmic reticulum membrane"/>
    <property type="evidence" value="ECO:0007669"/>
    <property type="project" value="UniProtKB-SubCell"/>
</dbReference>
<dbReference type="Ensembl" id="ENSDLAT00005076409.1">
    <property type="protein sequence ID" value="ENSDLAP00005079597.1"/>
    <property type="gene ID" value="ENSDLAG00005016149.2"/>
</dbReference>
<evidence type="ECO:0000256" key="5">
    <source>
        <dbReference type="ARBA" id="ARBA00023136"/>
    </source>
</evidence>
<dbReference type="GO" id="GO:0071787">
    <property type="term" value="P:endoplasmic reticulum tubular network formation"/>
    <property type="evidence" value="ECO:0007669"/>
    <property type="project" value="TreeGrafter"/>
</dbReference>
<protein>
    <recommendedName>
        <fullName evidence="6">Reticulon</fullName>
    </recommendedName>
</protein>
<keyword evidence="2 6" id="KW-0812">Transmembrane</keyword>
<feature type="domain" description="Reticulon" evidence="8">
    <location>
        <begin position="197"/>
        <end position="384"/>
    </location>
</feature>
<dbReference type="Gene3D" id="1.20.5.2480">
    <property type="match status" value="1"/>
</dbReference>
<feature type="transmembrane region" description="Helical" evidence="6">
    <location>
        <begin position="216"/>
        <end position="249"/>
    </location>
</feature>
<feature type="compositionally biased region" description="Low complexity" evidence="7">
    <location>
        <begin position="167"/>
        <end position="190"/>
    </location>
</feature>
<dbReference type="PROSITE" id="PS50845">
    <property type="entry name" value="RETICULON"/>
    <property type="match status" value="1"/>
</dbReference>
<reference evidence="9" key="2">
    <citation type="submission" date="2025-09" db="UniProtKB">
        <authorList>
            <consortium name="Ensembl"/>
        </authorList>
    </citation>
    <scope>IDENTIFICATION</scope>
</reference>
<dbReference type="AlphaFoldDB" id="A0A8P4GL03"/>
<dbReference type="Pfam" id="PF02453">
    <property type="entry name" value="Reticulon"/>
    <property type="match status" value="1"/>
</dbReference>
<evidence type="ECO:0000256" key="1">
    <source>
        <dbReference type="ARBA" id="ARBA00004477"/>
    </source>
</evidence>
<dbReference type="InterPro" id="IPR046964">
    <property type="entry name" value="RTN1-4"/>
</dbReference>
<feature type="region of interest" description="Disordered" evidence="7">
    <location>
        <begin position="137"/>
        <end position="190"/>
    </location>
</feature>
<feature type="region of interest" description="Disordered" evidence="7">
    <location>
        <begin position="1"/>
        <end position="36"/>
    </location>
</feature>
<organism evidence="9 10">
    <name type="scientific">Dicentrarchus labrax</name>
    <name type="common">European seabass</name>
    <name type="synonym">Morone labrax</name>
    <dbReference type="NCBI Taxonomy" id="13489"/>
    <lineage>
        <taxon>Eukaryota</taxon>
        <taxon>Metazoa</taxon>
        <taxon>Chordata</taxon>
        <taxon>Craniata</taxon>
        <taxon>Vertebrata</taxon>
        <taxon>Euteleostomi</taxon>
        <taxon>Actinopterygii</taxon>
        <taxon>Neopterygii</taxon>
        <taxon>Teleostei</taxon>
        <taxon>Neoteleostei</taxon>
        <taxon>Acanthomorphata</taxon>
        <taxon>Eupercaria</taxon>
        <taxon>Moronidae</taxon>
        <taxon>Dicentrarchus</taxon>
    </lineage>
</organism>
<keyword evidence="3 6" id="KW-0256">Endoplasmic reticulum</keyword>
<keyword evidence="10" id="KW-1185">Reference proteome</keyword>
<feature type="compositionally biased region" description="Basic and acidic residues" evidence="7">
    <location>
        <begin position="62"/>
        <end position="71"/>
    </location>
</feature>
<accession>A0A8P4GL03</accession>
<proteinExistence type="predicted"/>
<dbReference type="GeneTree" id="ENSGT00940000156568"/>
<sequence>MADSVEHEVSSTTPLFSEEVHHYQAEAEPDSELDKPKQDLFSVDDIVDLVGGAQDALDRHIAEDSAPHEFTETPTAPAKDPVTLPESFHVTEPEPVSVPEVKEPEPEPEVETAIPDSTSLSFLPETPLIAEEPEVVAPKVEPESTKIVPEPQAAPEPEPAPASDALPVAEPRTAAPAPAEAAEQPAVTEEPPAPASLVDLLYWRDVKTTGVVFGAALLLLLSLMVCSIVSVCSYIGLALLSVTICFRIYKGILQAIQKSDEGHPFKQYLDQEVALSEDMVHKYSDMVLAKLNKTLGELRRLFLVEDLVDSIKFAVLMWILTYVGALFNGLTLIILGLIAVFSCPIVYEKHQAQIDHYLALVNNKVKDVVGKVQEKVPGMKRKTE</sequence>
<evidence type="ECO:0000313" key="10">
    <source>
        <dbReference type="Proteomes" id="UP000694389"/>
    </source>
</evidence>
<dbReference type="PANTHER" id="PTHR45799:SF1">
    <property type="entry name" value="RETICULON-4"/>
    <property type="match status" value="1"/>
</dbReference>
<evidence type="ECO:0000256" key="6">
    <source>
        <dbReference type="RuleBase" id="RU210713"/>
    </source>
</evidence>
<dbReference type="GO" id="GO:0007420">
    <property type="term" value="P:brain development"/>
    <property type="evidence" value="ECO:0007669"/>
    <property type="project" value="TreeGrafter"/>
</dbReference>
<gene>
    <name evidence="9" type="primary">LOC127350257</name>
</gene>
<dbReference type="RefSeq" id="XP_051232716.1">
    <property type="nucleotide sequence ID" value="XM_051376756.1"/>
</dbReference>
<feature type="transmembrane region" description="Helical" evidence="6">
    <location>
        <begin position="326"/>
        <end position="347"/>
    </location>
</feature>
<dbReference type="GeneID" id="127350257"/>
<evidence type="ECO:0000313" key="9">
    <source>
        <dbReference type="Ensembl" id="ENSDLAP00005079597.1"/>
    </source>
</evidence>
<dbReference type="FunFam" id="1.20.5.2480:FF:000001">
    <property type="entry name" value="Reticulon"/>
    <property type="match status" value="1"/>
</dbReference>
<dbReference type="PANTHER" id="PTHR45799">
    <property type="entry name" value="RETICULON-LIKE PROTEIN"/>
    <property type="match status" value="1"/>
</dbReference>
<keyword evidence="5 6" id="KW-0472">Membrane</keyword>
<name>A0A8P4GL03_DICLA</name>
<comment type="subcellular location">
    <subcellularLocation>
        <location evidence="1 6">Endoplasmic reticulum membrane</location>
        <topology evidence="1 6">Multi-pass membrane protein</topology>
    </subcellularLocation>
</comment>
<reference evidence="9" key="1">
    <citation type="submission" date="2025-08" db="UniProtKB">
        <authorList>
            <consortium name="Ensembl"/>
        </authorList>
    </citation>
    <scope>IDENTIFICATION</scope>
</reference>